<feature type="transmembrane region" description="Helical" evidence="7">
    <location>
        <begin position="12"/>
        <end position="32"/>
    </location>
</feature>
<keyword evidence="7" id="KW-0812">Transmembrane</keyword>
<evidence type="ECO:0000256" key="6">
    <source>
        <dbReference type="HAMAP-Rule" id="MF_01186"/>
    </source>
</evidence>
<evidence type="ECO:0000256" key="1">
    <source>
        <dbReference type="ARBA" id="ARBA00022729"/>
    </source>
</evidence>
<keyword evidence="5 8" id="KW-0449">Lipoprotein</keyword>
<dbReference type="Proteomes" id="UP001369082">
    <property type="component" value="Unassembled WGS sequence"/>
</dbReference>
<keyword evidence="9" id="KW-1185">Reference proteome</keyword>
<evidence type="ECO:0000313" key="9">
    <source>
        <dbReference type="Proteomes" id="UP001369082"/>
    </source>
</evidence>
<evidence type="ECO:0000256" key="5">
    <source>
        <dbReference type="ARBA" id="ARBA00023288"/>
    </source>
</evidence>
<comment type="caution">
    <text evidence="8">The sequence shown here is derived from an EMBL/GenBank/DDBJ whole genome shotgun (WGS) entry which is preliminary data.</text>
</comment>
<sequence length="175" mass="19817">MHSLSSQAFYRKATLIMAFVSTLVLTGCGFHLKENNGLVEKFPEVYLQTPDPKSDLTRLMKLRLRGANIKILTQPSPDVAVIHLISESQTERTISLYANAQNAEKEIGYTMKYSLKMPNYTAKNFSVNLYRDFLYNSNQALAKSREAELLLKELRVIAADHVITNMLSIKNEATE</sequence>
<dbReference type="PANTHER" id="PTHR38098:SF1">
    <property type="entry name" value="LPS-ASSEMBLY LIPOPROTEIN LPTE"/>
    <property type="match status" value="1"/>
</dbReference>
<comment type="similarity">
    <text evidence="6">Belongs to the LptE lipoprotein family.</text>
</comment>
<keyword evidence="2 6" id="KW-0472">Membrane</keyword>
<dbReference type="InterPro" id="IPR007485">
    <property type="entry name" value="LPS_assembly_LptE"/>
</dbReference>
<protein>
    <recommendedName>
        <fullName evidence="6">LPS-assembly lipoprotein LptE</fullName>
    </recommendedName>
</protein>
<comment type="function">
    <text evidence="6">Together with LptD, is involved in the assembly of lipopolysaccharide (LPS) at the surface of the outer membrane. Required for the proper assembly of LptD. Binds LPS and may serve as the LPS recognition site at the outer membrane.</text>
</comment>
<dbReference type="PANTHER" id="PTHR38098">
    <property type="entry name" value="LPS-ASSEMBLY LIPOPROTEIN LPTE"/>
    <property type="match status" value="1"/>
</dbReference>
<keyword evidence="1" id="KW-0732">Signal</keyword>
<keyword evidence="7" id="KW-1133">Transmembrane helix</keyword>
<evidence type="ECO:0000256" key="4">
    <source>
        <dbReference type="ARBA" id="ARBA00023237"/>
    </source>
</evidence>
<evidence type="ECO:0000256" key="3">
    <source>
        <dbReference type="ARBA" id="ARBA00023139"/>
    </source>
</evidence>
<organism evidence="8 9">
    <name type="scientific">Psychromonas aquatilis</name>
    <dbReference type="NCBI Taxonomy" id="2005072"/>
    <lineage>
        <taxon>Bacteria</taxon>
        <taxon>Pseudomonadati</taxon>
        <taxon>Pseudomonadota</taxon>
        <taxon>Gammaproteobacteria</taxon>
        <taxon>Alteromonadales</taxon>
        <taxon>Psychromonadaceae</taxon>
        <taxon>Psychromonas</taxon>
    </lineage>
</organism>
<name>A0ABU9GQL2_9GAMM</name>
<dbReference type="EMBL" id="JBAKAZ010000023">
    <property type="protein sequence ID" value="MEL0629519.1"/>
    <property type="molecule type" value="Genomic_DNA"/>
</dbReference>
<gene>
    <name evidence="6 8" type="primary">lptE</name>
    <name evidence="8" type="ORF">V6256_07850</name>
</gene>
<keyword evidence="4 6" id="KW-0998">Cell outer membrane</keyword>
<dbReference type="RefSeq" id="WP_341597540.1">
    <property type="nucleotide sequence ID" value="NZ_JBAKAZ010000023.1"/>
</dbReference>
<evidence type="ECO:0000256" key="7">
    <source>
        <dbReference type="SAM" id="Phobius"/>
    </source>
</evidence>
<dbReference type="Gene3D" id="3.30.160.150">
    <property type="entry name" value="Lipoprotein like domain"/>
    <property type="match status" value="1"/>
</dbReference>
<evidence type="ECO:0000313" key="8">
    <source>
        <dbReference type="EMBL" id="MEL0629519.1"/>
    </source>
</evidence>
<proteinExistence type="inferred from homology"/>
<evidence type="ECO:0000256" key="2">
    <source>
        <dbReference type="ARBA" id="ARBA00023136"/>
    </source>
</evidence>
<comment type="subunit">
    <text evidence="6">Component of the lipopolysaccharide transport and assembly complex. Interacts with LptD.</text>
</comment>
<dbReference type="HAMAP" id="MF_01186">
    <property type="entry name" value="LPS_assembly_LptE"/>
    <property type="match status" value="1"/>
</dbReference>
<reference evidence="8 9" key="1">
    <citation type="submission" date="2024-02" db="EMBL/GenBank/DDBJ databases">
        <title>Bacteria isolated from the canopy kelp, Nereocystis luetkeana.</title>
        <authorList>
            <person name="Pfister C.A."/>
            <person name="Younker I.T."/>
            <person name="Light S.H."/>
        </authorList>
    </citation>
    <scope>NUCLEOTIDE SEQUENCE [LARGE SCALE GENOMIC DNA]</scope>
    <source>
        <strain evidence="8 9">TI.1.05</strain>
    </source>
</reference>
<dbReference type="Pfam" id="PF04390">
    <property type="entry name" value="LptE"/>
    <property type="match status" value="1"/>
</dbReference>
<accession>A0ABU9GQL2</accession>
<keyword evidence="3" id="KW-0564">Palmitate</keyword>